<gene>
    <name evidence="2" type="ORF">I4641_21475</name>
</gene>
<protein>
    <submittedName>
        <fullName evidence="2">Methyl-accepting chemotaxis protein</fullName>
    </submittedName>
</protein>
<feature type="transmembrane region" description="Helical" evidence="1">
    <location>
        <begin position="12"/>
        <end position="37"/>
    </location>
</feature>
<keyword evidence="3" id="KW-1185">Reference proteome</keyword>
<keyword evidence="1" id="KW-0472">Membrane</keyword>
<evidence type="ECO:0000313" key="3">
    <source>
        <dbReference type="Proteomes" id="UP000729733"/>
    </source>
</evidence>
<name>A0A964FL11_9CYAN</name>
<evidence type="ECO:0000256" key="1">
    <source>
        <dbReference type="SAM" id="Phobius"/>
    </source>
</evidence>
<keyword evidence="1" id="KW-0812">Transmembrane</keyword>
<accession>A0A964FL11</accession>
<dbReference type="RefSeq" id="WP_229642633.1">
    <property type="nucleotide sequence ID" value="NZ_JADWDC010000090.1"/>
</dbReference>
<keyword evidence="1" id="KW-1133">Transmembrane helix</keyword>
<feature type="transmembrane region" description="Helical" evidence="1">
    <location>
        <begin position="114"/>
        <end position="133"/>
    </location>
</feature>
<organism evidence="2 3">
    <name type="scientific">Waterburya agarophytonicola KI4</name>
    <dbReference type="NCBI Taxonomy" id="2874699"/>
    <lineage>
        <taxon>Bacteria</taxon>
        <taxon>Bacillati</taxon>
        <taxon>Cyanobacteriota</taxon>
        <taxon>Cyanophyceae</taxon>
        <taxon>Pleurocapsales</taxon>
        <taxon>Hyellaceae</taxon>
        <taxon>Waterburya</taxon>
        <taxon>Waterburya agarophytonicola</taxon>
    </lineage>
</organism>
<dbReference type="Proteomes" id="UP000729733">
    <property type="component" value="Unassembled WGS sequence"/>
</dbReference>
<dbReference type="AlphaFoldDB" id="A0A964FL11"/>
<comment type="caution">
    <text evidence="2">The sequence shown here is derived from an EMBL/GenBank/DDBJ whole genome shotgun (WGS) entry which is preliminary data.</text>
</comment>
<sequence length="347" mass="38990">MQQIFNILGLIPGYLIVLAIFLVILPTFGAILLRYALYRHLKSLANKTKKLLIGIKLESTPTIINKLEQRFVDSKINLDRINTASVIEGAYSQERFYFLGLSLDCEFIDYFCRILPNLLLSFGLLGTFLGITFNLSNLSQTITQIDINDVRNLVEELNQPLQGMGVAFTTSLIAIACSSLLTVLNLLWNTNIIKAGLLSYLEDYIDNIYLPQVQPISSIEGAIEKFGSDFEQMLYQLSNTIEESMNKAFSRIENSGETFEKAANVLDNSGFPERLAAATNDLAIAQNQFSQSSLILQKSTQSFDHNLISMQKLTKKILELNQEKNAIERSGLKEIQQELSKLVNKIN</sequence>
<evidence type="ECO:0000313" key="2">
    <source>
        <dbReference type="EMBL" id="MCC0179534.1"/>
    </source>
</evidence>
<dbReference type="EMBL" id="JADWDC010000090">
    <property type="protein sequence ID" value="MCC0179534.1"/>
    <property type="molecule type" value="Genomic_DNA"/>
</dbReference>
<proteinExistence type="predicted"/>
<reference evidence="2" key="1">
    <citation type="journal article" date="2021" name="Antonie Van Leeuwenhoek">
        <title>Draft genome and description of Waterburya agarophytonicola gen. nov. sp. nov. (Pleurocapsales, Cyanobacteria): a seaweed symbiont.</title>
        <authorList>
            <person name="Bonthond G."/>
            <person name="Shalygin S."/>
            <person name="Bayer T."/>
            <person name="Weinberger F."/>
        </authorList>
    </citation>
    <scope>NUCLEOTIDE SEQUENCE</scope>
    <source>
        <strain evidence="2">KI4</strain>
    </source>
</reference>
<feature type="transmembrane region" description="Helical" evidence="1">
    <location>
        <begin position="166"/>
        <end position="188"/>
    </location>
</feature>